<dbReference type="AlphaFoldDB" id="A0AAE4FVK2"/>
<dbReference type="EMBL" id="JAVMIP010000027">
    <property type="protein sequence ID" value="MDS3862342.1"/>
    <property type="molecule type" value="Genomic_DNA"/>
</dbReference>
<evidence type="ECO:0000313" key="2">
    <source>
        <dbReference type="EMBL" id="MDS3862342.1"/>
    </source>
</evidence>
<dbReference type="Proteomes" id="UP001268256">
    <property type="component" value="Unassembled WGS sequence"/>
</dbReference>
<sequence length="239" mass="27349">MSTSEHPQAPETEMSPLEPLTFRTSFKGWMEMYAPVPEVEAYLDAHQGWFVRCARPMQAEPIGQTGYILTIGRFGSFGYTVEPKIGLNLLPEDDRVYRIQTIPVPDQPYLNYEVDFQAAMTLHPRSVNANDQELLGLNIRDYTHVTWDLNLEVEIVFPRFIYRLPQRLLQSTGDRILAQIVKQVSHRLTAKVQDDFHKTLGLKLVKRPHRQRFHATHLPSPNGSGVAPLIDKLPPNPDL</sequence>
<protein>
    <submittedName>
        <fullName evidence="2">DUF1997 domain-containing protein</fullName>
    </submittedName>
</protein>
<gene>
    <name evidence="2" type="ORF">RIF25_16200</name>
</gene>
<dbReference type="Pfam" id="PF09366">
    <property type="entry name" value="DUF1997"/>
    <property type="match status" value="1"/>
</dbReference>
<name>A0AAE4FVK2_9CYAN</name>
<reference evidence="3" key="1">
    <citation type="submission" date="2023-07" db="EMBL/GenBank/DDBJ databases">
        <authorList>
            <person name="Luz R."/>
            <person name="Cordeiro R."/>
            <person name="Fonseca A."/>
            <person name="Goncalves V."/>
        </authorList>
    </citation>
    <scope>NUCLEOTIDE SEQUENCE [LARGE SCALE GENOMIC DNA]</scope>
    <source>
        <strain evidence="3">BACA0444</strain>
    </source>
</reference>
<feature type="region of interest" description="Disordered" evidence="1">
    <location>
        <begin position="214"/>
        <end position="239"/>
    </location>
</feature>
<organism evidence="2 3">
    <name type="scientific">Pseudocalidococcus azoricus BACA0444</name>
    <dbReference type="NCBI Taxonomy" id="2918990"/>
    <lineage>
        <taxon>Bacteria</taxon>
        <taxon>Bacillati</taxon>
        <taxon>Cyanobacteriota</taxon>
        <taxon>Cyanophyceae</taxon>
        <taxon>Acaryochloridales</taxon>
        <taxon>Thermosynechococcaceae</taxon>
        <taxon>Pseudocalidococcus</taxon>
        <taxon>Pseudocalidococcus azoricus</taxon>
    </lineage>
</organism>
<keyword evidence="3" id="KW-1185">Reference proteome</keyword>
<evidence type="ECO:0000256" key="1">
    <source>
        <dbReference type="SAM" id="MobiDB-lite"/>
    </source>
</evidence>
<dbReference type="InterPro" id="IPR018971">
    <property type="entry name" value="DUF1997"/>
</dbReference>
<accession>A0AAE4FVK2</accession>
<comment type="caution">
    <text evidence="2">The sequence shown here is derived from an EMBL/GenBank/DDBJ whole genome shotgun (WGS) entry which is preliminary data.</text>
</comment>
<proteinExistence type="predicted"/>
<evidence type="ECO:0000313" key="3">
    <source>
        <dbReference type="Proteomes" id="UP001268256"/>
    </source>
</evidence>
<dbReference type="RefSeq" id="WP_322879548.1">
    <property type="nucleotide sequence ID" value="NZ_JAVMIP010000027.1"/>
</dbReference>